<dbReference type="SUPFAM" id="SSF69118">
    <property type="entry name" value="AhpD-like"/>
    <property type="match status" value="1"/>
</dbReference>
<evidence type="ECO:0000313" key="3">
    <source>
        <dbReference type="Proteomes" id="UP000253570"/>
    </source>
</evidence>
<dbReference type="PANTHER" id="PTHR34846:SF10">
    <property type="entry name" value="CYTOPLASMIC PROTEIN"/>
    <property type="match status" value="1"/>
</dbReference>
<dbReference type="GO" id="GO:0051920">
    <property type="term" value="F:peroxiredoxin activity"/>
    <property type="evidence" value="ECO:0007669"/>
    <property type="project" value="InterPro"/>
</dbReference>
<proteinExistence type="predicted"/>
<organism evidence="2 3">
    <name type="scientific">PS1 clade bacterium</name>
    <dbReference type="NCBI Taxonomy" id="2175152"/>
    <lineage>
        <taxon>Bacteria</taxon>
        <taxon>Pseudomonadati</taxon>
        <taxon>Pseudomonadota</taxon>
        <taxon>Alphaproteobacteria</taxon>
        <taxon>PS1 clade</taxon>
    </lineage>
</organism>
<dbReference type="Proteomes" id="UP000253570">
    <property type="component" value="Unassembled WGS sequence"/>
</dbReference>
<evidence type="ECO:0000259" key="1">
    <source>
        <dbReference type="Pfam" id="PF02627"/>
    </source>
</evidence>
<dbReference type="InterPro" id="IPR029032">
    <property type="entry name" value="AhpD-like"/>
</dbReference>
<dbReference type="InterPro" id="IPR003779">
    <property type="entry name" value="CMD-like"/>
</dbReference>
<accession>A0A368DRX9</accession>
<dbReference type="PANTHER" id="PTHR34846">
    <property type="entry name" value="4-CARBOXYMUCONOLACTONE DECARBOXYLASE FAMILY PROTEIN (AFU_ORTHOLOGUE AFUA_6G11590)"/>
    <property type="match status" value="1"/>
</dbReference>
<dbReference type="Pfam" id="PF02627">
    <property type="entry name" value="CMD"/>
    <property type="match status" value="1"/>
</dbReference>
<sequence>MKSQLDKNLNHNTVVPLLKDDEFSSEFMGMIKELKEAKGSQRINNSARAMGHSDDFGMASRNYWQSTWELGELSKPFKALIRYKVATRNTCFYCSTHQIEHLRRLGVDEDKIKNVQSSDTHDAFTDSEKAALSFVDHMMVDASNIPDNVAANFKNHYTPKQMVEIALTATVMVSLNLFNDAFRVPIEDEVVGIGLDVPEL</sequence>
<evidence type="ECO:0000313" key="2">
    <source>
        <dbReference type="EMBL" id="RCL74404.1"/>
    </source>
</evidence>
<dbReference type="AlphaFoldDB" id="A0A368DRX9"/>
<dbReference type="Gene3D" id="1.20.1290.10">
    <property type="entry name" value="AhpD-like"/>
    <property type="match status" value="1"/>
</dbReference>
<feature type="domain" description="Carboxymuconolactone decarboxylase-like" evidence="1">
    <location>
        <begin position="63"/>
        <end position="135"/>
    </location>
</feature>
<name>A0A368DRX9_9PROT</name>
<comment type="caution">
    <text evidence="2">The sequence shown here is derived from an EMBL/GenBank/DDBJ whole genome shotgun (WGS) entry which is preliminary data.</text>
</comment>
<protein>
    <submittedName>
        <fullName evidence="2">Carboxymuconolactone decarboxylase family protein</fullName>
    </submittedName>
</protein>
<dbReference type="EMBL" id="QOQD01000002">
    <property type="protein sequence ID" value="RCL74404.1"/>
    <property type="molecule type" value="Genomic_DNA"/>
</dbReference>
<reference evidence="2 3" key="1">
    <citation type="journal article" date="2018" name="Microbiome">
        <title>Fine metagenomic profile of the Mediterranean stratified and mixed water columns revealed by assembly and recruitment.</title>
        <authorList>
            <person name="Haro-Moreno J.M."/>
            <person name="Lopez-Perez M."/>
            <person name="De La Torre J.R."/>
            <person name="Picazo A."/>
            <person name="Camacho A."/>
            <person name="Rodriguez-Valera F."/>
        </authorList>
    </citation>
    <scope>NUCLEOTIDE SEQUENCE [LARGE SCALE GENOMIC DNA]</scope>
    <source>
        <strain evidence="2">MED-G57</strain>
    </source>
</reference>
<gene>
    <name evidence="2" type="ORF">DBW71_01375</name>
</gene>